<dbReference type="InterPro" id="IPR036704">
    <property type="entry name" value="RraA/RraA-like_sf"/>
</dbReference>
<evidence type="ECO:0000313" key="7">
    <source>
        <dbReference type="Proteomes" id="UP000032232"/>
    </source>
</evidence>
<protein>
    <recommendedName>
        <fullName evidence="2">Putative 4-hydroxy-4-methyl-2-oxoglutarate aldolase</fullName>
    </recommendedName>
    <alternativeName>
        <fullName evidence="3">Regulator of ribonuclease activity homolog</fullName>
    </alternativeName>
    <alternativeName>
        <fullName evidence="4">RraA-like protein</fullName>
    </alternativeName>
</protein>
<evidence type="ECO:0000256" key="1">
    <source>
        <dbReference type="ARBA" id="ARBA00001968"/>
    </source>
</evidence>
<dbReference type="InterPro" id="IPR005493">
    <property type="entry name" value="RraA/RraA-like"/>
</dbReference>
<organism evidence="6 7">
    <name type="scientific">Jannaschia aquimarina</name>
    <dbReference type="NCBI Taxonomy" id="935700"/>
    <lineage>
        <taxon>Bacteria</taxon>
        <taxon>Pseudomonadati</taxon>
        <taxon>Pseudomonadota</taxon>
        <taxon>Alphaproteobacteria</taxon>
        <taxon>Rhodobacterales</taxon>
        <taxon>Roseobacteraceae</taxon>
        <taxon>Jannaschia</taxon>
    </lineage>
</organism>
<name>A0A0D1EKE5_9RHOB</name>
<keyword evidence="5" id="KW-0479">Metal-binding</keyword>
<dbReference type="EMBL" id="JYFE01000005">
    <property type="protein sequence ID" value="KIT18059.1"/>
    <property type="molecule type" value="Genomic_DNA"/>
</dbReference>
<feature type="binding site" evidence="5">
    <location>
        <begin position="101"/>
        <end position="104"/>
    </location>
    <ligand>
        <name>substrate</name>
    </ligand>
</feature>
<dbReference type="PANTHER" id="PTHR33254:SF4">
    <property type="entry name" value="4-HYDROXY-4-METHYL-2-OXOGLUTARATE ALDOLASE 3-RELATED"/>
    <property type="match status" value="1"/>
</dbReference>
<dbReference type="GO" id="GO:0046872">
    <property type="term" value="F:metal ion binding"/>
    <property type="evidence" value="ECO:0007669"/>
    <property type="project" value="UniProtKB-KW"/>
</dbReference>
<evidence type="ECO:0000256" key="4">
    <source>
        <dbReference type="ARBA" id="ARBA00030169"/>
    </source>
</evidence>
<dbReference type="Proteomes" id="UP000032232">
    <property type="component" value="Unassembled WGS sequence"/>
</dbReference>
<dbReference type="Gene3D" id="3.50.30.40">
    <property type="entry name" value="Ribonuclease E inhibitor RraA/RraA-like"/>
    <property type="match status" value="1"/>
</dbReference>
<keyword evidence="7" id="KW-1185">Reference proteome</keyword>
<comment type="cofactor">
    <cofactor evidence="1">
        <name>a divalent metal cation</name>
        <dbReference type="ChEBI" id="CHEBI:60240"/>
    </cofactor>
</comment>
<dbReference type="SUPFAM" id="SSF89562">
    <property type="entry name" value="RraA-like"/>
    <property type="match status" value="1"/>
</dbReference>
<dbReference type="AlphaFoldDB" id="A0A0D1EKE5"/>
<comment type="cofactor">
    <cofactor evidence="5">
        <name>Mg(2+)</name>
        <dbReference type="ChEBI" id="CHEBI:18420"/>
    </cofactor>
</comment>
<dbReference type="PANTHER" id="PTHR33254">
    <property type="entry name" value="4-HYDROXY-4-METHYL-2-OXOGLUTARATE ALDOLASE 3-RELATED"/>
    <property type="match status" value="1"/>
</dbReference>
<evidence type="ECO:0000256" key="3">
    <source>
        <dbReference type="ARBA" id="ARBA00029596"/>
    </source>
</evidence>
<dbReference type="RefSeq" id="WP_043917049.1">
    <property type="nucleotide sequence ID" value="NZ_FZPF01000003.1"/>
</dbReference>
<dbReference type="PATRIC" id="fig|935700.4.peg.203"/>
<dbReference type="CDD" id="cd16841">
    <property type="entry name" value="RraA_family"/>
    <property type="match status" value="1"/>
</dbReference>
<evidence type="ECO:0000256" key="5">
    <source>
        <dbReference type="PIRSR" id="PIRSR605493-1"/>
    </source>
</evidence>
<gene>
    <name evidence="6" type="primary">proA_1</name>
    <name evidence="6" type="ORF">jaqu_01840</name>
</gene>
<dbReference type="STRING" id="935700.jaqu_01840"/>
<accession>A0A0D1EKE5</accession>
<dbReference type="GO" id="GO:0016829">
    <property type="term" value="F:lyase activity"/>
    <property type="evidence" value="ECO:0007669"/>
    <property type="project" value="UniProtKB-KW"/>
</dbReference>
<evidence type="ECO:0000256" key="2">
    <source>
        <dbReference type="ARBA" id="ARBA00016549"/>
    </source>
</evidence>
<feature type="binding site" evidence="5">
    <location>
        <position position="124"/>
    </location>
    <ligand>
        <name>Mg(2+)</name>
        <dbReference type="ChEBI" id="CHEBI:18420"/>
    </ligand>
</feature>
<evidence type="ECO:0000313" key="6">
    <source>
        <dbReference type="EMBL" id="KIT18059.1"/>
    </source>
</evidence>
<reference evidence="6 7" key="1">
    <citation type="submission" date="2015-02" db="EMBL/GenBank/DDBJ databases">
        <title>Genome Sequence of Jannaschia aquimarina DSM28248, a member of the Roseobacter clade.</title>
        <authorList>
            <person name="Voget S."/>
            <person name="Daniel R."/>
        </authorList>
    </citation>
    <scope>NUCLEOTIDE SEQUENCE [LARGE SCALE GENOMIC DNA]</scope>
    <source>
        <strain evidence="6 7">GSW-M26</strain>
    </source>
</reference>
<sequence length="232" mass="23515">MIEEPKSLTIARRRPRPDEAMVDALRSAPTGHVLDAMMGAGAMTPEVKPLPGLPERICGPALTVENPPGDILATLAGLELIEPGQVLVVGFAGYRGCAAAGDVVTGILSNAGGAGLVTDGPLRDLAGLRAVGLPAFCTGLTPGSPVTKGPGRVGLPVVLAGQRVATGDVIVGDADGVVVVPLDDLPRVVEAVAKVAAAEAEMERRVAEGLRSIDAVRQMIEAGDDVTWVGDG</sequence>
<proteinExistence type="predicted"/>
<keyword evidence="6" id="KW-0456">Lyase</keyword>
<dbReference type="Pfam" id="PF03737">
    <property type="entry name" value="RraA-like"/>
    <property type="match status" value="1"/>
</dbReference>
<comment type="caution">
    <text evidence="6">The sequence shown here is derived from an EMBL/GenBank/DDBJ whole genome shotgun (WGS) entry which is preliminary data.</text>
</comment>
<feature type="binding site" evidence="5">
    <location>
        <position position="123"/>
    </location>
    <ligand>
        <name>substrate</name>
    </ligand>
</feature>
<keyword evidence="5" id="KW-0460">Magnesium</keyword>